<feature type="region of interest" description="Disordered" evidence="4">
    <location>
        <begin position="277"/>
        <end position="341"/>
    </location>
</feature>
<evidence type="ECO:0000313" key="6">
    <source>
        <dbReference type="EMBL" id="MBI2678284.1"/>
    </source>
</evidence>
<feature type="compositionally biased region" description="Low complexity" evidence="4">
    <location>
        <begin position="363"/>
        <end position="382"/>
    </location>
</feature>
<dbReference type="NCBIfam" id="TIGR03302">
    <property type="entry name" value="OM_YfiO"/>
    <property type="match status" value="1"/>
</dbReference>
<organism evidence="6 7">
    <name type="scientific">Candidatus Korobacter versatilis</name>
    <dbReference type="NCBI Taxonomy" id="658062"/>
    <lineage>
        <taxon>Bacteria</taxon>
        <taxon>Pseudomonadati</taxon>
        <taxon>Acidobacteriota</taxon>
        <taxon>Terriglobia</taxon>
        <taxon>Terriglobales</taxon>
        <taxon>Candidatus Korobacteraceae</taxon>
        <taxon>Candidatus Korobacter</taxon>
    </lineage>
</organism>
<feature type="compositionally biased region" description="Basic and acidic residues" evidence="4">
    <location>
        <begin position="297"/>
        <end position="308"/>
    </location>
</feature>
<reference evidence="6" key="1">
    <citation type="submission" date="2020-07" db="EMBL/GenBank/DDBJ databases">
        <title>Huge and variable diversity of episymbiotic CPR bacteria and DPANN archaea in groundwater ecosystems.</title>
        <authorList>
            <person name="He C.Y."/>
            <person name="Keren R."/>
            <person name="Whittaker M."/>
            <person name="Farag I.F."/>
            <person name="Doudna J."/>
            <person name="Cate J.H.D."/>
            <person name="Banfield J.F."/>
        </authorList>
    </citation>
    <scope>NUCLEOTIDE SEQUENCE</scope>
    <source>
        <strain evidence="6">NC_groundwater_580_Pr5_B-0.1um_64_19</strain>
    </source>
</reference>
<dbReference type="InterPro" id="IPR039565">
    <property type="entry name" value="BamD-like"/>
</dbReference>
<feature type="compositionally biased region" description="Low complexity" evidence="4">
    <location>
        <begin position="409"/>
        <end position="428"/>
    </location>
</feature>
<sequence>MVRKVLIIVVLSAIAILATGCHKNKVVNPIADVNSKQPDKVLFDRAMDAMQHSKYDIARLSLQTLINTYPDSEYIARAKLSVGDSWYAEGGSTGLAQAEIEYKDFITFFPNMPEAAEAQLKVANIHHRQMEKPDRDYTHAKRAEDEYKQLIQQFPDSKLVPEAKQHLLQVQEVLAEREFRIGRFYFLRESYAASIARLKSLSDNYPLYSGSDEALFLLGASYEKLIDAARANGRMPETMKGKLIGEYAKHAAEAYGRIITRYPAMDRRGDAQERLEAMKLPVPTPTAEAVKLNQAEEASRSEPSKREMLMGLMRKNPDTSRAAKVGEPQMEEPKETSATEVARQTMDALRQGAPAADTKLGLEGSAGTGTAPASEAPPSSTPQLNDATPPPAETPASAASTPIPPQTNEAATEQASQDQAQAAGQTASEADKKTESTSKKKKKKGMRKLIPF</sequence>
<dbReference type="Gene3D" id="1.25.40.10">
    <property type="entry name" value="Tetratricopeptide repeat domain"/>
    <property type="match status" value="1"/>
</dbReference>
<dbReference type="EMBL" id="JACPNR010000006">
    <property type="protein sequence ID" value="MBI2678284.1"/>
    <property type="molecule type" value="Genomic_DNA"/>
</dbReference>
<evidence type="ECO:0000259" key="5">
    <source>
        <dbReference type="Pfam" id="PF13525"/>
    </source>
</evidence>
<dbReference type="InterPro" id="IPR017689">
    <property type="entry name" value="BamD"/>
</dbReference>
<feature type="compositionally biased region" description="Basic and acidic residues" evidence="4">
    <location>
        <begin position="429"/>
        <end position="438"/>
    </location>
</feature>
<keyword evidence="1" id="KW-0732">Signal</keyword>
<feature type="compositionally biased region" description="Basic residues" evidence="4">
    <location>
        <begin position="439"/>
        <end position="452"/>
    </location>
</feature>
<dbReference type="Proteomes" id="UP000779809">
    <property type="component" value="Unassembled WGS sequence"/>
</dbReference>
<dbReference type="AlphaFoldDB" id="A0A932EPL9"/>
<evidence type="ECO:0000256" key="4">
    <source>
        <dbReference type="SAM" id="MobiDB-lite"/>
    </source>
</evidence>
<dbReference type="Pfam" id="PF13525">
    <property type="entry name" value="YfiO"/>
    <property type="match status" value="1"/>
</dbReference>
<evidence type="ECO:0000256" key="3">
    <source>
        <dbReference type="ARBA" id="ARBA00023237"/>
    </source>
</evidence>
<dbReference type="InterPro" id="IPR011990">
    <property type="entry name" value="TPR-like_helical_dom_sf"/>
</dbReference>
<evidence type="ECO:0000256" key="1">
    <source>
        <dbReference type="ARBA" id="ARBA00022729"/>
    </source>
</evidence>
<keyword evidence="2" id="KW-0472">Membrane</keyword>
<comment type="caution">
    <text evidence="6">The sequence shown here is derived from an EMBL/GenBank/DDBJ whole genome shotgun (WGS) entry which is preliminary data.</text>
</comment>
<accession>A0A932EPL9</accession>
<evidence type="ECO:0000313" key="7">
    <source>
        <dbReference type="Proteomes" id="UP000779809"/>
    </source>
</evidence>
<feature type="domain" description="Outer membrane lipoprotein BamD-like" evidence="5">
    <location>
        <begin position="37"/>
        <end position="228"/>
    </location>
</feature>
<keyword evidence="3" id="KW-0998">Cell outer membrane</keyword>
<protein>
    <submittedName>
        <fullName evidence="6">Outer membrane protein assembly factor BamD</fullName>
    </submittedName>
</protein>
<evidence type="ECO:0000256" key="2">
    <source>
        <dbReference type="ARBA" id="ARBA00023136"/>
    </source>
</evidence>
<proteinExistence type="predicted"/>
<name>A0A932EPL9_9BACT</name>
<dbReference type="PROSITE" id="PS51257">
    <property type="entry name" value="PROKAR_LIPOPROTEIN"/>
    <property type="match status" value="1"/>
</dbReference>
<gene>
    <name evidence="6" type="primary">bamD</name>
    <name evidence="6" type="ORF">HYX28_05845</name>
</gene>
<feature type="region of interest" description="Disordered" evidence="4">
    <location>
        <begin position="358"/>
        <end position="452"/>
    </location>
</feature>